<feature type="coiled-coil region" evidence="4">
    <location>
        <begin position="266"/>
        <end position="293"/>
    </location>
</feature>
<dbReference type="SUPFAM" id="SSF52540">
    <property type="entry name" value="P-loop containing nucleoside triphosphate hydrolases"/>
    <property type="match status" value="1"/>
</dbReference>
<dbReference type="AlphaFoldDB" id="A0A1Q6R2V7"/>
<dbReference type="Pfam" id="PF13476">
    <property type="entry name" value="AAA_23"/>
    <property type="match status" value="1"/>
</dbReference>
<feature type="coiled-coil region" evidence="4">
    <location>
        <begin position="405"/>
        <end position="468"/>
    </location>
</feature>
<accession>A0A1Q6R2V7</accession>
<dbReference type="GO" id="GO:0016887">
    <property type="term" value="F:ATP hydrolysis activity"/>
    <property type="evidence" value="ECO:0007669"/>
    <property type="project" value="InterPro"/>
</dbReference>
<sequence>MLLKRIKYHNFRPFIGDQEILLDVVDEDKNVVVLLGDNTHGKSTFVLSFVWCLYGESRFNEKDSILNERIARELSPGETDTAFVEIEFEDYNTQYIIRRTQKFEKLSNGKLKNGTDEAEMAYTDKDGVTRRVQKSDISSIVRTILPMDLSSYFFFEGEKDNEINKAELGDAVRTLLGLTAFSNMKFHLYGPHTARNYYSTSVMGMFENMQAGISSEEVERILAKKRDFEKKLGEYQNDKTICEVNIDDYLKKKERIEEKLRQAEPSKELQKRRDELDKFIQKANKDLEKCQSKLIDSFGKKSMHLFIKPLLVPAKKRMEEMDVVDKGIRGIDAQALDELLARKKCLCGTELREGSMAFKELMKYYDILPPKAVGTLITELEDSMSDSVQNCADFVKEFDSNYEDILELRKNINDYEKKVNVISKELAEMAECDIATLEETKREYVKNIKDLTEKKEMLIANISAVNSDISNINKEFNDSKDKSEKAAKYQLYFKYAEEIYNWLNREYGKREKDMLKRLNENVSHIFNEMYNGKRQVSIDENYKFIMTYDGGKVDTTGGLRAIQYFSYVGGLVKLAHDVMNERNQPLATNLGEQYPLVLDAAFSHADEKHTKNISKELAKCTSQLIFALMYKDWRYAKEGIDTKVARIYYFEKIDEMEVHIIEKGV</sequence>
<feature type="domain" description="Rad50/SbcC-type AAA" evidence="5">
    <location>
        <begin position="5"/>
        <end position="265"/>
    </location>
</feature>
<proteinExistence type="inferred from homology"/>
<protein>
    <recommendedName>
        <fullName evidence="3">Nuclease SbcCD subunit C</fullName>
    </recommendedName>
</protein>
<evidence type="ECO:0000256" key="1">
    <source>
        <dbReference type="ARBA" id="ARBA00006930"/>
    </source>
</evidence>
<comment type="caution">
    <text evidence="6">The sequence shown here is derived from an EMBL/GenBank/DDBJ whole genome shotgun (WGS) entry which is preliminary data.</text>
</comment>
<comment type="subunit">
    <text evidence="2">Heterodimer of SbcC and SbcD.</text>
</comment>
<dbReference type="EMBL" id="MNTG01000042">
    <property type="protein sequence ID" value="OLA36683.1"/>
    <property type="molecule type" value="Genomic_DNA"/>
</dbReference>
<reference evidence="6 7" key="1">
    <citation type="journal article" date="2016" name="Nat. Biotechnol.">
        <title>Measurement of bacterial replication rates in microbial communities.</title>
        <authorList>
            <person name="Brown C.T."/>
            <person name="Olm M.R."/>
            <person name="Thomas B.C."/>
            <person name="Banfield J.F."/>
        </authorList>
    </citation>
    <scope>NUCLEOTIDE SEQUENCE [LARGE SCALE GENOMIC DNA]</scope>
    <source>
        <strain evidence="6">46_33</strain>
    </source>
</reference>
<dbReference type="GO" id="GO:0006302">
    <property type="term" value="P:double-strand break repair"/>
    <property type="evidence" value="ECO:0007669"/>
    <property type="project" value="InterPro"/>
</dbReference>
<evidence type="ECO:0000259" key="5">
    <source>
        <dbReference type="Pfam" id="PF13476"/>
    </source>
</evidence>
<dbReference type="Proteomes" id="UP000186777">
    <property type="component" value="Unassembled WGS sequence"/>
</dbReference>
<comment type="similarity">
    <text evidence="1">Belongs to the SMC family. SbcC subfamily.</text>
</comment>
<evidence type="ECO:0000256" key="2">
    <source>
        <dbReference type="ARBA" id="ARBA00011322"/>
    </source>
</evidence>
<dbReference type="Gene3D" id="3.40.50.300">
    <property type="entry name" value="P-loop containing nucleotide triphosphate hydrolases"/>
    <property type="match status" value="2"/>
</dbReference>
<dbReference type="InterPro" id="IPR038729">
    <property type="entry name" value="Rad50/SbcC_AAA"/>
</dbReference>
<gene>
    <name evidence="6" type="ORF">BHW43_09055</name>
</gene>
<organism evidence="6 7">
    <name type="scientific">Phascolarctobacterium succinatutens</name>
    <dbReference type="NCBI Taxonomy" id="626940"/>
    <lineage>
        <taxon>Bacteria</taxon>
        <taxon>Bacillati</taxon>
        <taxon>Bacillota</taxon>
        <taxon>Negativicutes</taxon>
        <taxon>Acidaminococcales</taxon>
        <taxon>Acidaminococcaceae</taxon>
        <taxon>Phascolarctobacterium</taxon>
    </lineage>
</organism>
<evidence type="ECO:0000256" key="4">
    <source>
        <dbReference type="SAM" id="Coils"/>
    </source>
</evidence>
<dbReference type="InterPro" id="IPR027417">
    <property type="entry name" value="P-loop_NTPase"/>
</dbReference>
<dbReference type="STRING" id="626940.BHW43_09055"/>
<dbReference type="PANTHER" id="PTHR32114:SF2">
    <property type="entry name" value="ABC TRANSPORTER ABCH.3"/>
    <property type="match status" value="1"/>
</dbReference>
<dbReference type="PANTHER" id="PTHR32114">
    <property type="entry name" value="ABC TRANSPORTER ABCH.3"/>
    <property type="match status" value="1"/>
</dbReference>
<evidence type="ECO:0000313" key="6">
    <source>
        <dbReference type="EMBL" id="OLA36683.1"/>
    </source>
</evidence>
<keyword evidence="4" id="KW-0175">Coiled coil</keyword>
<evidence type="ECO:0000313" key="7">
    <source>
        <dbReference type="Proteomes" id="UP000186777"/>
    </source>
</evidence>
<evidence type="ECO:0000256" key="3">
    <source>
        <dbReference type="ARBA" id="ARBA00013368"/>
    </source>
</evidence>
<dbReference type="RefSeq" id="WP_303680303.1">
    <property type="nucleotide sequence ID" value="NZ_MNTG01000042.1"/>
</dbReference>
<name>A0A1Q6R2V7_9FIRM</name>